<evidence type="ECO:0000313" key="3">
    <source>
        <dbReference type="Proteomes" id="UP000324091"/>
    </source>
</evidence>
<proteinExistence type="predicted"/>
<protein>
    <submittedName>
        <fullName evidence="2">Zinc finger protein 385B</fullName>
    </submittedName>
</protein>
<dbReference type="Gene3D" id="3.30.160.60">
    <property type="entry name" value="Classic Zinc Finger"/>
    <property type="match status" value="1"/>
</dbReference>
<gene>
    <name evidence="2" type="ORF">D4764_01G0009570</name>
</gene>
<dbReference type="AlphaFoldDB" id="A0A5C6PMT9"/>
<name>A0A5C6PMT9_9TELE</name>
<dbReference type="InterPro" id="IPR003604">
    <property type="entry name" value="Matrin/U1-like-C_Znf_C2H2"/>
</dbReference>
<comment type="caution">
    <text evidence="2">The sequence shown here is derived from an EMBL/GenBank/DDBJ whole genome shotgun (WGS) entry which is preliminary data.</text>
</comment>
<evidence type="ECO:0000259" key="1">
    <source>
        <dbReference type="SMART" id="SM00451"/>
    </source>
</evidence>
<keyword evidence="3" id="KW-1185">Reference proteome</keyword>
<dbReference type="Pfam" id="PF12874">
    <property type="entry name" value="zf-met"/>
    <property type="match status" value="1"/>
</dbReference>
<accession>A0A5C6PMT9</accession>
<dbReference type="EMBL" id="RHFK02000001">
    <property type="protein sequence ID" value="TWW81142.1"/>
    <property type="molecule type" value="Genomic_DNA"/>
</dbReference>
<evidence type="ECO:0000313" key="2">
    <source>
        <dbReference type="EMBL" id="TWW81142.1"/>
    </source>
</evidence>
<dbReference type="InterPro" id="IPR036236">
    <property type="entry name" value="Znf_C2H2_sf"/>
</dbReference>
<dbReference type="GO" id="GO:0003676">
    <property type="term" value="F:nucleic acid binding"/>
    <property type="evidence" value="ECO:0007669"/>
    <property type="project" value="InterPro"/>
</dbReference>
<reference evidence="2 3" key="1">
    <citation type="submission" date="2019-04" db="EMBL/GenBank/DDBJ databases">
        <title>Chromosome genome assembly for Takifugu flavidus.</title>
        <authorList>
            <person name="Xiao S."/>
        </authorList>
    </citation>
    <scope>NUCLEOTIDE SEQUENCE [LARGE SCALE GENOMIC DNA]</scope>
    <source>
        <strain evidence="2">HTHZ2018</strain>
        <tissue evidence="2">Muscle</tissue>
    </source>
</reference>
<feature type="domain" description="U1-type" evidence="1">
    <location>
        <begin position="122"/>
        <end position="156"/>
    </location>
</feature>
<dbReference type="Proteomes" id="UP000324091">
    <property type="component" value="Chromosome 1"/>
</dbReference>
<dbReference type="GO" id="GO:0008270">
    <property type="term" value="F:zinc ion binding"/>
    <property type="evidence" value="ECO:0007669"/>
    <property type="project" value="InterPro"/>
</dbReference>
<sequence length="206" mass="22888">MSEWSADRYLINQTSFGGQTRLFFHYRRLALFVSGVERSEPAGLHYLHLPITSRCCSSSSGTFENTDGNNVYFPPRDDGCLHRSRIMEGGQVFEFGGMCRGLMDRSAFSLSAQQMQSTGQPVAYALCEVCNLQLTSDAQAQLHYNGKSHLRRLRQLQAGETGPQAPGNTTQLAECNANPNTRPPSLLQHYIQFNNSSVLHLPVNVS</sequence>
<dbReference type="SMART" id="SM00451">
    <property type="entry name" value="ZnF_U1"/>
    <property type="match status" value="1"/>
</dbReference>
<dbReference type="InterPro" id="IPR013087">
    <property type="entry name" value="Znf_C2H2_type"/>
</dbReference>
<organism evidence="2 3">
    <name type="scientific">Takifugu flavidus</name>
    <name type="common">sansaifugu</name>
    <dbReference type="NCBI Taxonomy" id="433684"/>
    <lineage>
        <taxon>Eukaryota</taxon>
        <taxon>Metazoa</taxon>
        <taxon>Chordata</taxon>
        <taxon>Craniata</taxon>
        <taxon>Vertebrata</taxon>
        <taxon>Euteleostomi</taxon>
        <taxon>Actinopterygii</taxon>
        <taxon>Neopterygii</taxon>
        <taxon>Teleostei</taxon>
        <taxon>Neoteleostei</taxon>
        <taxon>Acanthomorphata</taxon>
        <taxon>Eupercaria</taxon>
        <taxon>Tetraodontiformes</taxon>
        <taxon>Tetradontoidea</taxon>
        <taxon>Tetraodontidae</taxon>
        <taxon>Takifugu</taxon>
    </lineage>
</organism>
<dbReference type="SUPFAM" id="SSF57667">
    <property type="entry name" value="beta-beta-alpha zinc fingers"/>
    <property type="match status" value="1"/>
</dbReference>